<dbReference type="Proteomes" id="UP000076154">
    <property type="component" value="Unassembled WGS sequence"/>
</dbReference>
<reference evidence="2" key="1">
    <citation type="submission" date="2018-04" db="EMBL/GenBank/DDBJ databases">
        <title>Whole genome sequencing of Hypsizygus marmoreus.</title>
        <authorList>
            <person name="Choi I.-G."/>
            <person name="Min B."/>
            <person name="Kim J.-G."/>
            <person name="Kim S."/>
            <person name="Oh Y.-L."/>
            <person name="Kong W.-S."/>
            <person name="Park H."/>
            <person name="Jeong J."/>
            <person name="Song E.-S."/>
        </authorList>
    </citation>
    <scope>NUCLEOTIDE SEQUENCE [LARGE SCALE GENOMIC DNA]</scope>
    <source>
        <strain evidence="2">51987-8</strain>
    </source>
</reference>
<dbReference type="EMBL" id="LUEZ02000047">
    <property type="protein sequence ID" value="RDB23177.1"/>
    <property type="molecule type" value="Genomic_DNA"/>
</dbReference>
<dbReference type="InterPro" id="IPR003837">
    <property type="entry name" value="GatC"/>
</dbReference>
<dbReference type="SUPFAM" id="SSF141000">
    <property type="entry name" value="Glu-tRNAGln amidotransferase C subunit"/>
    <property type="match status" value="1"/>
</dbReference>
<name>A0A369JRJ9_HYPMA</name>
<organism evidence="2 3">
    <name type="scientific">Hypsizygus marmoreus</name>
    <name type="common">White beech mushroom</name>
    <name type="synonym">Agaricus marmoreus</name>
    <dbReference type="NCBI Taxonomy" id="39966"/>
    <lineage>
        <taxon>Eukaryota</taxon>
        <taxon>Fungi</taxon>
        <taxon>Dikarya</taxon>
        <taxon>Basidiomycota</taxon>
        <taxon>Agaricomycotina</taxon>
        <taxon>Agaricomycetes</taxon>
        <taxon>Agaricomycetidae</taxon>
        <taxon>Agaricales</taxon>
        <taxon>Tricholomatineae</taxon>
        <taxon>Lyophyllaceae</taxon>
        <taxon>Hypsizygus</taxon>
    </lineage>
</organism>
<evidence type="ECO:0000313" key="2">
    <source>
        <dbReference type="EMBL" id="RDB23177.1"/>
    </source>
</evidence>
<feature type="region of interest" description="Disordered" evidence="1">
    <location>
        <begin position="106"/>
        <end position="132"/>
    </location>
</feature>
<evidence type="ECO:0008006" key="4">
    <source>
        <dbReference type="Google" id="ProtNLM"/>
    </source>
</evidence>
<dbReference type="AlphaFoldDB" id="A0A369JRJ9"/>
<accession>A0A369JRJ9</accession>
<keyword evidence="3" id="KW-1185">Reference proteome</keyword>
<dbReference type="OrthoDB" id="5522061at2759"/>
<dbReference type="InterPro" id="IPR036113">
    <property type="entry name" value="Asp/Glu-ADT_sf_sub_c"/>
</dbReference>
<proteinExistence type="predicted"/>
<gene>
    <name evidence="2" type="ORF">Hypma_009655</name>
</gene>
<dbReference type="GO" id="GO:0006450">
    <property type="term" value="P:regulation of translational fidelity"/>
    <property type="evidence" value="ECO:0007669"/>
    <property type="project" value="InterPro"/>
</dbReference>
<sequence>MSVTQRCLQRLRRSNILDTASPRRLFSSVKHETDDCGIPLRPTWSVNQLLSSYPKPTLSSTTLIRLHELSALIPPAEGTPEHAKLKGEMEEFIRLVEAVKLVDTEGVRPTSHRGNEDMRTSDQSLLSPSYQEVSGRDLLKHAERTRDGFYVVDSDRKR</sequence>
<dbReference type="Pfam" id="PF02686">
    <property type="entry name" value="GatC"/>
    <property type="match status" value="1"/>
</dbReference>
<feature type="compositionally biased region" description="Polar residues" evidence="1">
    <location>
        <begin position="121"/>
        <end position="132"/>
    </location>
</feature>
<comment type="caution">
    <text evidence="2">The sequence shown here is derived from an EMBL/GenBank/DDBJ whole genome shotgun (WGS) entry which is preliminary data.</text>
</comment>
<protein>
    <recommendedName>
        <fullName evidence="4">Glutamyl-tRNA(Gln) amidotransferase subunit F, mitochondrial</fullName>
    </recommendedName>
</protein>
<evidence type="ECO:0000313" key="3">
    <source>
        <dbReference type="Proteomes" id="UP000076154"/>
    </source>
</evidence>
<evidence type="ECO:0000256" key="1">
    <source>
        <dbReference type="SAM" id="MobiDB-lite"/>
    </source>
</evidence>
<dbReference type="InParanoid" id="A0A369JRJ9"/>